<accession>A0A433UMA4</accession>
<evidence type="ECO:0000313" key="3">
    <source>
        <dbReference type="Proteomes" id="UP000271624"/>
    </source>
</evidence>
<sequence>MKNILMLGLLAIVACSQTNQDISQNSTGTETTTATTTTSQVQEAAVPVPQVTTPAVAPVHNFTFAELLITDM</sequence>
<evidence type="ECO:0000313" key="2">
    <source>
        <dbReference type="EMBL" id="RUS94964.1"/>
    </source>
</evidence>
<dbReference type="EMBL" id="RSCL01000045">
    <property type="protein sequence ID" value="RUS94964.1"/>
    <property type="molecule type" value="Genomic_DNA"/>
</dbReference>
<proteinExistence type="predicted"/>
<reference evidence="2" key="1">
    <citation type="submission" date="2018-12" db="EMBL/GenBank/DDBJ databases">
        <authorList>
            <person name="Will S."/>
            <person name="Neumann-Schaal M."/>
            <person name="Henke P."/>
        </authorList>
    </citation>
    <scope>NUCLEOTIDE SEQUENCE</scope>
    <source>
        <strain evidence="2">PCC 7102</strain>
    </source>
</reference>
<dbReference type="AlphaFoldDB" id="A0A433UMA4"/>
<dbReference type="Proteomes" id="UP000271624">
    <property type="component" value="Unassembled WGS sequence"/>
</dbReference>
<reference evidence="2" key="2">
    <citation type="journal article" date="2019" name="Genome Biol. Evol.">
        <title>Day and night: Metabolic profiles and evolutionary relationships of six axenic non-marine cyanobacteria.</title>
        <authorList>
            <person name="Will S.E."/>
            <person name="Henke P."/>
            <person name="Boedeker C."/>
            <person name="Huang S."/>
            <person name="Brinkmann H."/>
            <person name="Rohde M."/>
            <person name="Jarek M."/>
            <person name="Friedl T."/>
            <person name="Seufert S."/>
            <person name="Schumacher M."/>
            <person name="Overmann J."/>
            <person name="Neumann-Schaal M."/>
            <person name="Petersen J."/>
        </authorList>
    </citation>
    <scope>NUCLEOTIDE SEQUENCE [LARGE SCALE GENOMIC DNA]</scope>
    <source>
        <strain evidence="2">PCC 7102</strain>
    </source>
</reference>
<name>A0A433UMA4_9CYAN</name>
<comment type="caution">
    <text evidence="2">The sequence shown here is derived from an EMBL/GenBank/DDBJ whole genome shotgun (WGS) entry which is preliminary data.</text>
</comment>
<feature type="compositionally biased region" description="Low complexity" evidence="1">
    <location>
        <begin position="27"/>
        <end position="45"/>
    </location>
</feature>
<evidence type="ECO:0000256" key="1">
    <source>
        <dbReference type="SAM" id="MobiDB-lite"/>
    </source>
</evidence>
<dbReference type="PROSITE" id="PS51257">
    <property type="entry name" value="PROKAR_LIPOPROTEIN"/>
    <property type="match status" value="1"/>
</dbReference>
<dbReference type="RefSeq" id="WP_127087155.1">
    <property type="nucleotide sequence ID" value="NZ_RSCL01000045.1"/>
</dbReference>
<organism evidence="2 3">
    <name type="scientific">Dulcicalothrix desertica PCC 7102</name>
    <dbReference type="NCBI Taxonomy" id="232991"/>
    <lineage>
        <taxon>Bacteria</taxon>
        <taxon>Bacillati</taxon>
        <taxon>Cyanobacteriota</taxon>
        <taxon>Cyanophyceae</taxon>
        <taxon>Nostocales</taxon>
        <taxon>Calotrichaceae</taxon>
        <taxon>Dulcicalothrix</taxon>
    </lineage>
</organism>
<protein>
    <submittedName>
        <fullName evidence="2">Uncharacterized protein</fullName>
    </submittedName>
</protein>
<gene>
    <name evidence="2" type="ORF">DSM106972_092150</name>
</gene>
<feature type="region of interest" description="Disordered" evidence="1">
    <location>
        <begin position="21"/>
        <end position="45"/>
    </location>
</feature>
<keyword evidence="3" id="KW-1185">Reference proteome</keyword>